<dbReference type="Proteomes" id="UP000001918">
    <property type="component" value="Chromosome"/>
</dbReference>
<dbReference type="EMBL" id="CP001738">
    <property type="protein sequence ID" value="ACY97820.1"/>
    <property type="molecule type" value="Genomic_DNA"/>
</dbReference>
<gene>
    <name evidence="2" type="ordered locus">Tcur_2254</name>
</gene>
<dbReference type="STRING" id="471852.Tcur_2254"/>
<keyword evidence="3" id="KW-1185">Reference proteome</keyword>
<dbReference type="PANTHER" id="PTHR31964:SF113">
    <property type="entry name" value="USPA DOMAIN-CONTAINING PROTEIN"/>
    <property type="match status" value="1"/>
</dbReference>
<evidence type="ECO:0000313" key="2">
    <source>
        <dbReference type="EMBL" id="ACY97820.1"/>
    </source>
</evidence>
<dbReference type="HOGENOM" id="CLU_049301_9_5_11"/>
<organism evidence="2 3">
    <name type="scientific">Thermomonospora curvata (strain ATCC 19995 / DSM 43183 / JCM 3096 / KCTC 9072 / NBRC 15933 / NCIMB 10081 / Henssen B9)</name>
    <dbReference type="NCBI Taxonomy" id="471852"/>
    <lineage>
        <taxon>Bacteria</taxon>
        <taxon>Bacillati</taxon>
        <taxon>Actinomycetota</taxon>
        <taxon>Actinomycetes</taxon>
        <taxon>Streptosporangiales</taxon>
        <taxon>Thermomonosporaceae</taxon>
        <taxon>Thermomonospora</taxon>
    </lineage>
</organism>
<evidence type="ECO:0000259" key="1">
    <source>
        <dbReference type="Pfam" id="PF00582"/>
    </source>
</evidence>
<dbReference type="Gene3D" id="3.40.50.620">
    <property type="entry name" value="HUPs"/>
    <property type="match status" value="1"/>
</dbReference>
<dbReference type="eggNOG" id="COG0589">
    <property type="taxonomic scope" value="Bacteria"/>
</dbReference>
<evidence type="ECO:0000313" key="3">
    <source>
        <dbReference type="Proteomes" id="UP000001918"/>
    </source>
</evidence>
<name>D1A1Y2_THECD</name>
<sequence>MTETTAAPPRVIVGVDDSETSRWALSWALGEARLRGMELLVVHVAPIPAYPAAVGVPGHGAVCGLRDVGGELVSRLLAELREGGGCGTVRVSGMTLLGSPGDALVRLAREEDILVVGRASRGPLSRLLRPSVQRHCAAHARATLICVAPPKVEAITVPGAARERPLRRRLWGDRRRGRDDSGGWSGFGG</sequence>
<proteinExistence type="predicted"/>
<protein>
    <submittedName>
        <fullName evidence="2">UspA domain protein</fullName>
    </submittedName>
</protein>
<dbReference type="KEGG" id="tcu:Tcur_2254"/>
<dbReference type="CDD" id="cd00293">
    <property type="entry name" value="USP-like"/>
    <property type="match status" value="1"/>
</dbReference>
<dbReference type="Pfam" id="PF00582">
    <property type="entry name" value="Usp"/>
    <property type="match status" value="1"/>
</dbReference>
<dbReference type="PANTHER" id="PTHR31964">
    <property type="entry name" value="ADENINE NUCLEOTIDE ALPHA HYDROLASES-LIKE SUPERFAMILY PROTEIN"/>
    <property type="match status" value="1"/>
</dbReference>
<accession>D1A1Y2</accession>
<dbReference type="InterPro" id="IPR006016">
    <property type="entry name" value="UspA"/>
</dbReference>
<dbReference type="SUPFAM" id="SSF52402">
    <property type="entry name" value="Adenine nucleotide alpha hydrolases-like"/>
    <property type="match status" value="1"/>
</dbReference>
<dbReference type="InterPro" id="IPR014729">
    <property type="entry name" value="Rossmann-like_a/b/a_fold"/>
</dbReference>
<dbReference type="AlphaFoldDB" id="D1A1Y2"/>
<dbReference type="RefSeq" id="WP_012852604.1">
    <property type="nucleotide sequence ID" value="NC_013510.1"/>
</dbReference>
<feature type="domain" description="UspA" evidence="1">
    <location>
        <begin position="10"/>
        <end position="147"/>
    </location>
</feature>
<reference evidence="2 3" key="1">
    <citation type="journal article" date="2011" name="Stand. Genomic Sci.">
        <title>Complete genome sequence of Thermomonospora curvata type strain (B9).</title>
        <authorList>
            <person name="Chertkov O."/>
            <person name="Sikorski J."/>
            <person name="Nolan M."/>
            <person name="Lapidus A."/>
            <person name="Lucas S."/>
            <person name="Del Rio T.G."/>
            <person name="Tice H."/>
            <person name="Cheng J.F."/>
            <person name="Goodwin L."/>
            <person name="Pitluck S."/>
            <person name="Liolios K."/>
            <person name="Ivanova N."/>
            <person name="Mavromatis K."/>
            <person name="Mikhailova N."/>
            <person name="Ovchinnikova G."/>
            <person name="Pati A."/>
            <person name="Chen A."/>
            <person name="Palaniappan K."/>
            <person name="Djao O.D."/>
            <person name="Land M."/>
            <person name="Hauser L."/>
            <person name="Chang Y.J."/>
            <person name="Jeffries C.D."/>
            <person name="Brettin T."/>
            <person name="Han C."/>
            <person name="Detter J.C."/>
            <person name="Rohde M."/>
            <person name="Goker M."/>
            <person name="Woyke T."/>
            <person name="Bristow J."/>
            <person name="Eisen J.A."/>
            <person name="Markowitz V."/>
            <person name="Hugenholtz P."/>
            <person name="Klenk H.P."/>
            <person name="Kyrpides N.C."/>
        </authorList>
    </citation>
    <scope>NUCLEOTIDE SEQUENCE [LARGE SCALE GENOMIC DNA]</scope>
    <source>
        <strain evidence="3">ATCC 19995 / DSM 43183 / JCM 3096 / KCTC 9072 / NBRC 15933 / NCIMB 10081 / Henssen B9</strain>
    </source>
</reference>